<accession>A0A388LSX4</accession>
<name>A0A388LSX4_CHABU</name>
<dbReference type="Proteomes" id="UP000265515">
    <property type="component" value="Unassembled WGS sequence"/>
</dbReference>
<feature type="compositionally biased region" description="Basic and acidic residues" evidence="1">
    <location>
        <begin position="145"/>
        <end position="156"/>
    </location>
</feature>
<evidence type="ECO:0000313" key="2">
    <source>
        <dbReference type="EMBL" id="GBG85428.1"/>
    </source>
</evidence>
<feature type="compositionally biased region" description="Polar residues" evidence="1">
    <location>
        <begin position="341"/>
        <end position="351"/>
    </location>
</feature>
<feature type="region of interest" description="Disordered" evidence="1">
    <location>
        <begin position="525"/>
        <end position="567"/>
    </location>
</feature>
<dbReference type="AlphaFoldDB" id="A0A388LSX4"/>
<feature type="compositionally biased region" description="Basic and acidic residues" evidence="1">
    <location>
        <begin position="360"/>
        <end position="372"/>
    </location>
</feature>
<dbReference type="Gramene" id="GBG85428">
    <property type="protein sequence ID" value="GBG85428"/>
    <property type="gene ID" value="CBR_g40070"/>
</dbReference>
<protein>
    <submittedName>
        <fullName evidence="2">Uncharacterized protein</fullName>
    </submittedName>
</protein>
<feature type="compositionally biased region" description="Basic residues" evidence="1">
    <location>
        <begin position="94"/>
        <end position="103"/>
    </location>
</feature>
<feature type="region of interest" description="Disordered" evidence="1">
    <location>
        <begin position="194"/>
        <end position="276"/>
    </location>
</feature>
<comment type="caution">
    <text evidence="2">The sequence shown here is derived from an EMBL/GenBank/DDBJ whole genome shotgun (WGS) entry which is preliminary data.</text>
</comment>
<evidence type="ECO:0000256" key="1">
    <source>
        <dbReference type="SAM" id="MobiDB-lite"/>
    </source>
</evidence>
<reference evidence="2 3" key="1">
    <citation type="journal article" date="2018" name="Cell">
        <title>The Chara Genome: Secondary Complexity and Implications for Plant Terrestrialization.</title>
        <authorList>
            <person name="Nishiyama T."/>
            <person name="Sakayama H."/>
            <person name="Vries J.D."/>
            <person name="Buschmann H."/>
            <person name="Saint-Marcoux D."/>
            <person name="Ullrich K.K."/>
            <person name="Haas F.B."/>
            <person name="Vanderstraeten L."/>
            <person name="Becker D."/>
            <person name="Lang D."/>
            <person name="Vosolsobe S."/>
            <person name="Rombauts S."/>
            <person name="Wilhelmsson P.K.I."/>
            <person name="Janitza P."/>
            <person name="Kern R."/>
            <person name="Heyl A."/>
            <person name="Rumpler F."/>
            <person name="Villalobos L.I.A.C."/>
            <person name="Clay J.M."/>
            <person name="Skokan R."/>
            <person name="Toyoda A."/>
            <person name="Suzuki Y."/>
            <person name="Kagoshima H."/>
            <person name="Schijlen E."/>
            <person name="Tajeshwar N."/>
            <person name="Catarino B."/>
            <person name="Hetherington A.J."/>
            <person name="Saltykova A."/>
            <person name="Bonnot C."/>
            <person name="Breuninger H."/>
            <person name="Symeonidi A."/>
            <person name="Radhakrishnan G.V."/>
            <person name="Van Nieuwerburgh F."/>
            <person name="Deforce D."/>
            <person name="Chang C."/>
            <person name="Karol K.G."/>
            <person name="Hedrich R."/>
            <person name="Ulvskov P."/>
            <person name="Glockner G."/>
            <person name="Delwiche C.F."/>
            <person name="Petrasek J."/>
            <person name="Van de Peer Y."/>
            <person name="Friml J."/>
            <person name="Beilby M."/>
            <person name="Dolan L."/>
            <person name="Kohara Y."/>
            <person name="Sugano S."/>
            <person name="Fujiyama A."/>
            <person name="Delaux P.-M."/>
            <person name="Quint M."/>
            <person name="TheiBen G."/>
            <person name="Hagemann M."/>
            <person name="Harholt J."/>
            <person name="Dunand C."/>
            <person name="Zachgo S."/>
            <person name="Langdale J."/>
            <person name="Maumus F."/>
            <person name="Straeten D.V.D."/>
            <person name="Gould S.B."/>
            <person name="Rensing S.A."/>
        </authorList>
    </citation>
    <scope>NUCLEOTIDE SEQUENCE [LARGE SCALE GENOMIC DNA]</scope>
    <source>
        <strain evidence="2 3">S276</strain>
    </source>
</reference>
<feature type="compositionally biased region" description="Basic and acidic residues" evidence="1">
    <location>
        <begin position="82"/>
        <end position="93"/>
    </location>
</feature>
<feature type="region of interest" description="Disordered" evidence="1">
    <location>
        <begin position="312"/>
        <end position="372"/>
    </location>
</feature>
<proteinExistence type="predicted"/>
<sequence>MQRLRASPRGRDGIPIRLEEGNVEEFIPAYEHYMLSQGIAREEWVQALLIWTRGAERPVARQIWERARDWEDCQAQLRRAFGRPERERPEPRVERRRRSKRPRERAPREVGLTRERRRAPAQREDEPVGPAPEEESFPACGLRTVEFRRITSKELRSPSPSPSPPRRELDIPGETPFWSLATHLDVSRWEASRLGEGSTEPARYVSLKEPLDLEMETDIRDRGEPQDPEMAAEQQDPVRPQIEEVITVGDDTPPSGPAPESARPLWPEGVPEPDSEEIPEFLLEATAMPKQEAEMEGQGAYERARMEVLPDLPSATHVTESPVIEEPAPAELPPALPCTSERVSTEASTPEGQGLQAKRASRETRKEKSARVRVRLDEIHVRQAEMEAAGIESTTPVDPKTSEQRIDELWARYESQRDAARQRSRETGQADEEAGELREMGDLGFSTTRRAIEHMDRRICETEVTSFQWYSLLSGQLRVRELEVEHLTTQLAEERARSQAREVEWERRFGEMAAAVDRLSAAWEAGQAGRAGADGQGQEVRASSSRGAAVEAPRQPGPMGKVPLDSA</sequence>
<organism evidence="2 3">
    <name type="scientific">Chara braunii</name>
    <name type="common">Braun's stonewort</name>
    <dbReference type="NCBI Taxonomy" id="69332"/>
    <lineage>
        <taxon>Eukaryota</taxon>
        <taxon>Viridiplantae</taxon>
        <taxon>Streptophyta</taxon>
        <taxon>Charophyceae</taxon>
        <taxon>Charales</taxon>
        <taxon>Characeae</taxon>
        <taxon>Chara</taxon>
    </lineage>
</organism>
<feature type="compositionally biased region" description="Basic and acidic residues" evidence="1">
    <location>
        <begin position="417"/>
        <end position="428"/>
    </location>
</feature>
<feature type="compositionally biased region" description="Basic and acidic residues" evidence="1">
    <location>
        <begin position="104"/>
        <end position="114"/>
    </location>
</feature>
<gene>
    <name evidence="2" type="ORF">CBR_g40070</name>
</gene>
<evidence type="ECO:0000313" key="3">
    <source>
        <dbReference type="Proteomes" id="UP000265515"/>
    </source>
</evidence>
<feature type="region of interest" description="Disordered" evidence="1">
    <location>
        <begin position="81"/>
        <end position="171"/>
    </location>
</feature>
<keyword evidence="3" id="KW-1185">Reference proteome</keyword>
<feature type="compositionally biased region" description="Low complexity" evidence="1">
    <location>
        <begin position="525"/>
        <end position="538"/>
    </location>
</feature>
<feature type="region of interest" description="Disordered" evidence="1">
    <location>
        <begin position="417"/>
        <end position="442"/>
    </location>
</feature>
<dbReference type="EMBL" id="BFEA01000518">
    <property type="protein sequence ID" value="GBG85428.1"/>
    <property type="molecule type" value="Genomic_DNA"/>
</dbReference>